<dbReference type="EMBL" id="FYDG01000001">
    <property type="protein sequence ID" value="SNB52314.1"/>
    <property type="molecule type" value="Genomic_DNA"/>
</dbReference>
<proteinExistence type="predicted"/>
<accession>A0A212PZD8</accession>
<keyword evidence="1" id="KW-0732">Signal</keyword>
<evidence type="ECO:0000313" key="3">
    <source>
        <dbReference type="Proteomes" id="UP000198418"/>
    </source>
</evidence>
<evidence type="ECO:0000313" key="2">
    <source>
        <dbReference type="EMBL" id="SNB52314.1"/>
    </source>
</evidence>
<feature type="chain" id="PRO_5012758621" evidence="1">
    <location>
        <begin position="27"/>
        <end position="78"/>
    </location>
</feature>
<gene>
    <name evidence="2" type="ORF">SAMN06265338_101228</name>
</gene>
<keyword evidence="3" id="KW-1185">Reference proteome</keyword>
<name>A0A212PZD8_RHOAC</name>
<sequence>MTPSRRIAIAHLLAALGLVGAPTGEAAALETGAGDGDWRRHEIVRTYRDEDGCRVRVTSYHRLNGEIDTRESRDCGKD</sequence>
<evidence type="ECO:0000256" key="1">
    <source>
        <dbReference type="SAM" id="SignalP"/>
    </source>
</evidence>
<protein>
    <submittedName>
        <fullName evidence="2">Uncharacterized protein</fullName>
    </submittedName>
</protein>
<organism evidence="2 3">
    <name type="scientific">Rhodoblastus acidophilus</name>
    <name type="common">Rhodopseudomonas acidophila</name>
    <dbReference type="NCBI Taxonomy" id="1074"/>
    <lineage>
        <taxon>Bacteria</taxon>
        <taxon>Pseudomonadati</taxon>
        <taxon>Pseudomonadota</taxon>
        <taxon>Alphaproteobacteria</taxon>
        <taxon>Hyphomicrobiales</taxon>
        <taxon>Rhodoblastaceae</taxon>
        <taxon>Rhodoblastus</taxon>
    </lineage>
</organism>
<dbReference type="AlphaFoldDB" id="A0A212PZD8"/>
<dbReference type="Proteomes" id="UP000198418">
    <property type="component" value="Unassembled WGS sequence"/>
</dbReference>
<reference evidence="3" key="1">
    <citation type="submission" date="2017-06" db="EMBL/GenBank/DDBJ databases">
        <authorList>
            <person name="Varghese N."/>
            <person name="Submissions S."/>
        </authorList>
    </citation>
    <scope>NUCLEOTIDE SEQUENCE [LARGE SCALE GENOMIC DNA]</scope>
    <source>
        <strain evidence="3">DSM 137</strain>
    </source>
</reference>
<dbReference type="OrthoDB" id="8468822at2"/>
<feature type="signal peptide" evidence="1">
    <location>
        <begin position="1"/>
        <end position="26"/>
    </location>
</feature>
<dbReference type="RefSeq" id="WP_088518725.1">
    <property type="nucleotide sequence ID" value="NZ_FYDG01000001.1"/>
</dbReference>